<dbReference type="PANTHER" id="PTHR10328">
    <property type="entry name" value="PROTEIN MAX MYC-ASSOCIATED FACTOR X"/>
    <property type="match status" value="1"/>
</dbReference>
<feature type="domain" description="BHLH" evidence="5">
    <location>
        <begin position="85"/>
        <end position="136"/>
    </location>
</feature>
<dbReference type="GO" id="GO:0003677">
    <property type="term" value="F:DNA binding"/>
    <property type="evidence" value="ECO:0007669"/>
    <property type="project" value="UniProtKB-KW"/>
</dbReference>
<name>A0A3P6QBQ2_CYLGO</name>
<dbReference type="Pfam" id="PF00010">
    <property type="entry name" value="HLH"/>
    <property type="match status" value="1"/>
</dbReference>
<dbReference type="FunFam" id="4.10.280.10:FF:000019">
    <property type="entry name" value="Myc proto-oncogene protein"/>
    <property type="match status" value="1"/>
</dbReference>
<reference evidence="6 7" key="1">
    <citation type="submission" date="2018-11" db="EMBL/GenBank/DDBJ databases">
        <authorList>
            <consortium name="Pathogen Informatics"/>
        </authorList>
    </citation>
    <scope>NUCLEOTIDE SEQUENCE [LARGE SCALE GENOMIC DNA]</scope>
</reference>
<accession>A0A3P6QBQ2</accession>
<keyword evidence="3" id="KW-0539">Nucleus</keyword>
<dbReference type="GO" id="GO:0046983">
    <property type="term" value="F:protein dimerization activity"/>
    <property type="evidence" value="ECO:0007669"/>
    <property type="project" value="InterPro"/>
</dbReference>
<evidence type="ECO:0000256" key="2">
    <source>
        <dbReference type="ARBA" id="ARBA00023125"/>
    </source>
</evidence>
<dbReference type="GO" id="GO:0003700">
    <property type="term" value="F:DNA-binding transcription factor activity"/>
    <property type="evidence" value="ECO:0007669"/>
    <property type="project" value="TreeGrafter"/>
</dbReference>
<organism evidence="6 7">
    <name type="scientific">Cylicostephanus goldi</name>
    <name type="common">Nematode worm</name>
    <dbReference type="NCBI Taxonomy" id="71465"/>
    <lineage>
        <taxon>Eukaryota</taxon>
        <taxon>Metazoa</taxon>
        <taxon>Ecdysozoa</taxon>
        <taxon>Nematoda</taxon>
        <taxon>Chromadorea</taxon>
        <taxon>Rhabditida</taxon>
        <taxon>Rhabditina</taxon>
        <taxon>Rhabditomorpha</taxon>
        <taxon>Strongyloidea</taxon>
        <taxon>Strongylidae</taxon>
        <taxon>Cylicostephanus</taxon>
    </lineage>
</organism>
<comment type="similarity">
    <text evidence="1">Belongs to the MAX family.</text>
</comment>
<dbReference type="InterPro" id="IPR011598">
    <property type="entry name" value="bHLH_dom"/>
</dbReference>
<dbReference type="PANTHER" id="PTHR10328:SF10">
    <property type="entry name" value="MAX-LIKE PROTEIN 1"/>
    <property type="match status" value="1"/>
</dbReference>
<dbReference type="SUPFAM" id="SSF47459">
    <property type="entry name" value="HLH, helix-loop-helix DNA-binding domain"/>
    <property type="match status" value="1"/>
</dbReference>
<dbReference type="Proteomes" id="UP000271889">
    <property type="component" value="Unassembled WGS sequence"/>
</dbReference>
<dbReference type="Gene3D" id="4.10.280.10">
    <property type="entry name" value="Helix-loop-helix DNA-binding domain"/>
    <property type="match status" value="1"/>
</dbReference>
<evidence type="ECO:0000256" key="1">
    <source>
        <dbReference type="ARBA" id="ARBA00007628"/>
    </source>
</evidence>
<dbReference type="GO" id="GO:0045944">
    <property type="term" value="P:positive regulation of transcription by RNA polymerase II"/>
    <property type="evidence" value="ECO:0007669"/>
    <property type="project" value="TreeGrafter"/>
</dbReference>
<gene>
    <name evidence="6" type="ORF">CGOC_LOCUS1408</name>
</gene>
<dbReference type="GO" id="GO:0090575">
    <property type="term" value="C:RNA polymerase II transcription regulator complex"/>
    <property type="evidence" value="ECO:0007669"/>
    <property type="project" value="TreeGrafter"/>
</dbReference>
<dbReference type="EMBL" id="UYRV01002598">
    <property type="protein sequence ID" value="VDK48946.1"/>
    <property type="molecule type" value="Genomic_DNA"/>
</dbReference>
<keyword evidence="7" id="KW-1185">Reference proteome</keyword>
<dbReference type="OrthoDB" id="8964853at2759"/>
<proteinExistence type="inferred from homology"/>
<feature type="compositionally biased region" description="Polar residues" evidence="4">
    <location>
        <begin position="172"/>
        <end position="192"/>
    </location>
</feature>
<evidence type="ECO:0000259" key="5">
    <source>
        <dbReference type="PROSITE" id="PS50888"/>
    </source>
</evidence>
<feature type="region of interest" description="Disordered" evidence="4">
    <location>
        <begin position="166"/>
        <end position="203"/>
    </location>
</feature>
<dbReference type="SMART" id="SM00353">
    <property type="entry name" value="HLH"/>
    <property type="match status" value="1"/>
</dbReference>
<dbReference type="AlphaFoldDB" id="A0A3P6QBQ2"/>
<dbReference type="InterPro" id="IPR036638">
    <property type="entry name" value="HLH_DNA-bd_sf"/>
</dbReference>
<evidence type="ECO:0000256" key="3">
    <source>
        <dbReference type="ARBA" id="ARBA00023242"/>
    </source>
</evidence>
<evidence type="ECO:0000313" key="7">
    <source>
        <dbReference type="Proteomes" id="UP000271889"/>
    </source>
</evidence>
<sequence>MNFYEAAEVFNCFWKFQSFGQRNCQSRVHTQDLNLTTYSEVKSLHISVADHTSSILDEQLESPHSSQAGSMVGMMENGMEDPKRHARAQHNALERRRRDNIKDMYTSLKDVVPDMQNERASRAVILRRAIEVIEEKQQQRADLRADCDRLRNEMAELEREVARLRENLAKPSESSRSSISGNCSPQPTSLQLLPSVKVEPECE</sequence>
<dbReference type="PROSITE" id="PS50888">
    <property type="entry name" value="BHLH"/>
    <property type="match status" value="1"/>
</dbReference>
<keyword evidence="2" id="KW-0238">DNA-binding</keyword>
<protein>
    <recommendedName>
        <fullName evidence="5">BHLH domain-containing protein</fullName>
    </recommendedName>
</protein>
<evidence type="ECO:0000313" key="6">
    <source>
        <dbReference type="EMBL" id="VDK48946.1"/>
    </source>
</evidence>
<evidence type="ECO:0000256" key="4">
    <source>
        <dbReference type="SAM" id="MobiDB-lite"/>
    </source>
</evidence>